<proteinExistence type="predicted"/>
<evidence type="ECO:0000256" key="2">
    <source>
        <dbReference type="SAM" id="Phobius"/>
    </source>
</evidence>
<dbReference type="AlphaFoldDB" id="A0AAN7A797"/>
<reference evidence="3" key="1">
    <citation type="journal article" date="2023" name="Mol. Phylogenet. Evol.">
        <title>Genome-scale phylogeny and comparative genomics of the fungal order Sordariales.</title>
        <authorList>
            <person name="Hensen N."/>
            <person name="Bonometti L."/>
            <person name="Westerberg I."/>
            <person name="Brannstrom I.O."/>
            <person name="Guillou S."/>
            <person name="Cros-Aarteil S."/>
            <person name="Calhoun S."/>
            <person name="Haridas S."/>
            <person name="Kuo A."/>
            <person name="Mondo S."/>
            <person name="Pangilinan J."/>
            <person name="Riley R."/>
            <person name="LaButti K."/>
            <person name="Andreopoulos B."/>
            <person name="Lipzen A."/>
            <person name="Chen C."/>
            <person name="Yan M."/>
            <person name="Daum C."/>
            <person name="Ng V."/>
            <person name="Clum A."/>
            <person name="Steindorff A."/>
            <person name="Ohm R.A."/>
            <person name="Martin F."/>
            <person name="Silar P."/>
            <person name="Natvig D.O."/>
            <person name="Lalanne C."/>
            <person name="Gautier V."/>
            <person name="Ament-Velasquez S.L."/>
            <person name="Kruys A."/>
            <person name="Hutchinson M.I."/>
            <person name="Powell A.J."/>
            <person name="Barry K."/>
            <person name="Miller A.N."/>
            <person name="Grigoriev I.V."/>
            <person name="Debuchy R."/>
            <person name="Gladieux P."/>
            <person name="Hiltunen Thoren M."/>
            <person name="Johannesson H."/>
        </authorList>
    </citation>
    <scope>NUCLEOTIDE SEQUENCE</scope>
    <source>
        <strain evidence="3">CBS 892.96</strain>
    </source>
</reference>
<dbReference type="Proteomes" id="UP001302321">
    <property type="component" value="Unassembled WGS sequence"/>
</dbReference>
<accession>A0AAN7A797</accession>
<evidence type="ECO:0000313" key="3">
    <source>
        <dbReference type="EMBL" id="KAK4175870.1"/>
    </source>
</evidence>
<keyword evidence="2" id="KW-0472">Membrane</keyword>
<evidence type="ECO:0008006" key="5">
    <source>
        <dbReference type="Google" id="ProtNLM"/>
    </source>
</evidence>
<comment type="caution">
    <text evidence="3">The sequence shown here is derived from an EMBL/GenBank/DDBJ whole genome shotgun (WGS) entry which is preliminary data.</text>
</comment>
<feature type="region of interest" description="Disordered" evidence="1">
    <location>
        <begin position="537"/>
        <end position="573"/>
    </location>
</feature>
<evidence type="ECO:0000256" key="1">
    <source>
        <dbReference type="SAM" id="MobiDB-lite"/>
    </source>
</evidence>
<name>A0AAN7A797_9PEZI</name>
<keyword evidence="2" id="KW-0812">Transmembrane</keyword>
<keyword evidence="2" id="KW-1133">Transmembrane helix</keyword>
<keyword evidence="4" id="KW-1185">Reference proteome</keyword>
<protein>
    <recommendedName>
        <fullName evidence="5">Modin</fullName>
    </recommendedName>
</protein>
<gene>
    <name evidence="3" type="ORF">QBC36DRAFT_17467</name>
</gene>
<feature type="transmembrane region" description="Helical" evidence="2">
    <location>
        <begin position="7"/>
        <end position="31"/>
    </location>
</feature>
<evidence type="ECO:0000313" key="4">
    <source>
        <dbReference type="Proteomes" id="UP001302321"/>
    </source>
</evidence>
<dbReference type="EMBL" id="MU866217">
    <property type="protein sequence ID" value="KAK4175870.1"/>
    <property type="molecule type" value="Genomic_DNA"/>
</dbReference>
<sequence>MAEVDGVGIAAIILAAAALLVSFVVLAAHLLPDSASFDHWDGQMMGDWAKYRKTKSYSLLSSFPRLRRTVTEAELPVIFLAPRNNARGPVQGKPIWYIDGSRQSCQDTRVTYDPDPGPSRFGDRKIHTVHNERASWVRLLETIQGMERDSMAWEMDLWRSVEGSTVGGISRRSRNFEFPTLAVGVQSTTRTFDETSTLRRPYATTTITHLIELTATLGLYWKRFDQDEDVYRAEGNGMSIHGYRIREFGLVFTFAKTGITNFRDHRVIPTEEVKELCYGNVPTIYRLRDWEDKTLRNPDATRRQTELKTLQLGSRREIAATLSLIGCDSNTIEQFSTGHSRQNHFFPLIFELLGMLARTLHQKDRCYTYLPNPTIYPWEKRAFSLRLLLTAFSRHLDTIAFRNDSERTSSDLEVLARTAGVLKESLPSTRDEGFDPKQLNLLNESVGAADAILAAVPKPLVLDVIQRHIHTVHSALNPAEHGEEPIPSLVKLLNAPRGEREADFMAAYFRDVRPQVTDHKLPDPCQFSWARLEEGASFDPNDEKAGVITPESGPSAPGLTRDDTGAREDTEARVDPGRNTVWCTLVFRMICWLLLHNFDQNDVQMPKSELLGSRLPVYIV</sequence>
<reference evidence="3" key="2">
    <citation type="submission" date="2023-05" db="EMBL/GenBank/DDBJ databases">
        <authorList>
            <consortium name="Lawrence Berkeley National Laboratory"/>
            <person name="Steindorff A."/>
            <person name="Hensen N."/>
            <person name="Bonometti L."/>
            <person name="Westerberg I."/>
            <person name="Brannstrom I.O."/>
            <person name="Guillou S."/>
            <person name="Cros-Aarteil S."/>
            <person name="Calhoun S."/>
            <person name="Haridas S."/>
            <person name="Kuo A."/>
            <person name="Mondo S."/>
            <person name="Pangilinan J."/>
            <person name="Riley R."/>
            <person name="Labutti K."/>
            <person name="Andreopoulos B."/>
            <person name="Lipzen A."/>
            <person name="Chen C."/>
            <person name="Yanf M."/>
            <person name="Daum C."/>
            <person name="Ng V."/>
            <person name="Clum A."/>
            <person name="Ohm R."/>
            <person name="Martin F."/>
            <person name="Silar P."/>
            <person name="Natvig D."/>
            <person name="Lalanne C."/>
            <person name="Gautier V."/>
            <person name="Ament-Velasquez S.L."/>
            <person name="Kruys A."/>
            <person name="Hutchinson M.I."/>
            <person name="Powell A.J."/>
            <person name="Barry K."/>
            <person name="Miller A.N."/>
            <person name="Grigoriev I.V."/>
            <person name="Debuchy R."/>
            <person name="Gladieux P."/>
            <person name="Thoren M.H."/>
            <person name="Johannesson H."/>
        </authorList>
    </citation>
    <scope>NUCLEOTIDE SEQUENCE</scope>
    <source>
        <strain evidence="3">CBS 892.96</strain>
    </source>
</reference>
<feature type="compositionally biased region" description="Basic and acidic residues" evidence="1">
    <location>
        <begin position="560"/>
        <end position="573"/>
    </location>
</feature>
<organism evidence="3 4">
    <name type="scientific">Triangularia setosa</name>
    <dbReference type="NCBI Taxonomy" id="2587417"/>
    <lineage>
        <taxon>Eukaryota</taxon>
        <taxon>Fungi</taxon>
        <taxon>Dikarya</taxon>
        <taxon>Ascomycota</taxon>
        <taxon>Pezizomycotina</taxon>
        <taxon>Sordariomycetes</taxon>
        <taxon>Sordariomycetidae</taxon>
        <taxon>Sordariales</taxon>
        <taxon>Podosporaceae</taxon>
        <taxon>Triangularia</taxon>
    </lineage>
</organism>